<feature type="transmembrane region" description="Helical" evidence="7">
    <location>
        <begin position="12"/>
        <end position="33"/>
    </location>
</feature>
<dbReference type="Pfam" id="PF00860">
    <property type="entry name" value="Xan_ur_permease"/>
    <property type="match status" value="1"/>
</dbReference>
<evidence type="ECO:0000256" key="2">
    <source>
        <dbReference type="ARBA" id="ARBA00008821"/>
    </source>
</evidence>
<comment type="subcellular location">
    <subcellularLocation>
        <location evidence="1">Membrane</location>
        <topology evidence="1">Multi-pass membrane protein</topology>
    </subcellularLocation>
</comment>
<dbReference type="eggNOG" id="COG2233">
    <property type="taxonomic scope" value="Bacteria"/>
</dbReference>
<dbReference type="GO" id="GO:0005886">
    <property type="term" value="C:plasma membrane"/>
    <property type="evidence" value="ECO:0007669"/>
    <property type="project" value="TreeGrafter"/>
</dbReference>
<dbReference type="NCBIfam" id="TIGR00801">
    <property type="entry name" value="ncs2"/>
    <property type="match status" value="1"/>
</dbReference>
<dbReference type="EnsemblBacteria" id="ABN73213">
    <property type="protein sequence ID" value="ABN73213"/>
    <property type="gene ID" value="APL_0105"/>
</dbReference>
<dbReference type="Proteomes" id="UP000001432">
    <property type="component" value="Chromosome"/>
</dbReference>
<sequence length="409" mass="42848">MTNHQTISTPKQVFVGLQMLFVAFGALVLMPLITGLDPNTALLTAGIGTLLFQLCTKGQVPIFLASSFAFIAPIQYGVQQWGIPTTMGGLVFTGFVYFALSALVKWKGANILEKLFPPVVVGPVIIIIGLGLAPTAVDMALGKGTTIEPNTALLISMATLITTLIVAVFAKGLMKLVPIMFGIVVGYILSLIFGIIDFSSVTNAAWFSLPKLTTPEFKLEAILYLLPIALAPAVEHVGGIMAISSVTGKDFMTKPGLHRTLLGDGVATSAAAFLGGPPNTTYAEVTGAVMLTKNFNPRVMTFAAIWAIAISFCGKVGAFLQTIPGVVMGGIMMLVFGSIAAVGMSTLIRAKVDMGEARNLCIVSVVMTFGIGGMLINVGEFSLKGISLCAIAAIIMNLLLPKEAAKKAE</sequence>
<organism evidence="8 9">
    <name type="scientific">Actinobacillus pleuropneumoniae serotype 5b (strain L20)</name>
    <dbReference type="NCBI Taxonomy" id="416269"/>
    <lineage>
        <taxon>Bacteria</taxon>
        <taxon>Pseudomonadati</taxon>
        <taxon>Pseudomonadota</taxon>
        <taxon>Gammaproteobacteria</taxon>
        <taxon>Pasteurellales</taxon>
        <taxon>Pasteurellaceae</taxon>
        <taxon>Actinobacillus</taxon>
    </lineage>
</organism>
<comment type="similarity">
    <text evidence="2">Belongs to the nucleobase:cation symporter-2 (NCS2) (TC 2.A.40) family.</text>
</comment>
<keyword evidence="6 7" id="KW-0472">Membrane</keyword>
<keyword evidence="5 7" id="KW-1133">Transmembrane helix</keyword>
<evidence type="ECO:0000256" key="4">
    <source>
        <dbReference type="ARBA" id="ARBA00022692"/>
    </source>
</evidence>
<proteinExistence type="inferred from homology"/>
<dbReference type="PANTHER" id="PTHR42810:SF2">
    <property type="entry name" value="PURINE PERMEASE C1399.01C-RELATED"/>
    <property type="match status" value="1"/>
</dbReference>
<feature type="transmembrane region" description="Helical" evidence="7">
    <location>
        <begin position="299"/>
        <end position="320"/>
    </location>
</feature>
<dbReference type="InterPro" id="IPR006042">
    <property type="entry name" value="Xan_ur_permease"/>
</dbReference>
<name>A3MYH7_ACTP2</name>
<dbReference type="HOGENOM" id="CLU_017959_1_2_6"/>
<dbReference type="RefSeq" id="WP_009875084.1">
    <property type="nucleotide sequence ID" value="NC_009053.1"/>
</dbReference>
<evidence type="ECO:0000256" key="1">
    <source>
        <dbReference type="ARBA" id="ARBA00004141"/>
    </source>
</evidence>
<feature type="transmembrane region" description="Helical" evidence="7">
    <location>
        <begin position="221"/>
        <end position="244"/>
    </location>
</feature>
<dbReference type="AlphaFoldDB" id="A3MYH7"/>
<evidence type="ECO:0000256" key="5">
    <source>
        <dbReference type="ARBA" id="ARBA00022989"/>
    </source>
</evidence>
<dbReference type="EMBL" id="CP000569">
    <property type="protein sequence ID" value="ABN73213.1"/>
    <property type="molecule type" value="Genomic_DNA"/>
</dbReference>
<feature type="transmembrane region" description="Helical" evidence="7">
    <location>
        <begin position="115"/>
        <end position="133"/>
    </location>
</feature>
<feature type="transmembrane region" description="Helical" evidence="7">
    <location>
        <begin position="360"/>
        <end position="376"/>
    </location>
</feature>
<feature type="transmembrane region" description="Helical" evidence="7">
    <location>
        <begin position="382"/>
        <end position="400"/>
    </location>
</feature>
<feature type="transmembrane region" description="Helical" evidence="7">
    <location>
        <begin position="326"/>
        <end position="348"/>
    </location>
</feature>
<keyword evidence="3" id="KW-0813">Transport</keyword>
<evidence type="ECO:0000256" key="7">
    <source>
        <dbReference type="SAM" id="Phobius"/>
    </source>
</evidence>
<evidence type="ECO:0000313" key="8">
    <source>
        <dbReference type="EMBL" id="ABN73213.1"/>
    </source>
</evidence>
<dbReference type="GO" id="GO:0042907">
    <property type="term" value="F:xanthine transmembrane transporter activity"/>
    <property type="evidence" value="ECO:0007669"/>
    <property type="project" value="TreeGrafter"/>
</dbReference>
<feature type="transmembrane region" description="Helical" evidence="7">
    <location>
        <begin position="177"/>
        <end position="201"/>
    </location>
</feature>
<evidence type="ECO:0000256" key="3">
    <source>
        <dbReference type="ARBA" id="ARBA00022448"/>
    </source>
</evidence>
<accession>A3MYH7</accession>
<keyword evidence="4 7" id="KW-0812">Transmembrane</keyword>
<feature type="transmembrane region" description="Helical" evidence="7">
    <location>
        <begin position="84"/>
        <end position="103"/>
    </location>
</feature>
<dbReference type="InterPro" id="IPR006043">
    <property type="entry name" value="NCS2"/>
</dbReference>
<dbReference type="STRING" id="416269.APL_0105"/>
<evidence type="ECO:0000256" key="6">
    <source>
        <dbReference type="ARBA" id="ARBA00023136"/>
    </source>
</evidence>
<dbReference type="PANTHER" id="PTHR42810">
    <property type="entry name" value="PURINE PERMEASE C1399.01C-RELATED"/>
    <property type="match status" value="1"/>
</dbReference>
<gene>
    <name evidence="8" type="primary">uraA</name>
    <name evidence="8" type="ordered locus">APL_0105</name>
</gene>
<dbReference type="PATRIC" id="fig|416269.6.peg.108"/>
<reference evidence="8 9" key="1">
    <citation type="journal article" date="2008" name="J. Bacteriol.">
        <title>The complete genome sequence of Actinobacillus pleuropneumoniae L20 (serotype 5b).</title>
        <authorList>
            <person name="Foote S.J."/>
            <person name="Bosse J.T."/>
            <person name="Bouevitch A.B."/>
            <person name="Langford P.R."/>
            <person name="Young N.M."/>
            <person name="Nash J.H."/>
        </authorList>
    </citation>
    <scope>NUCLEOTIDE SEQUENCE [LARGE SCALE GENOMIC DNA]</scope>
    <source>
        <strain evidence="8 9">L20</strain>
    </source>
</reference>
<evidence type="ECO:0000313" key="9">
    <source>
        <dbReference type="Proteomes" id="UP000001432"/>
    </source>
</evidence>
<protein>
    <submittedName>
        <fullName evidence="8">Putative uracil permease</fullName>
    </submittedName>
</protein>
<dbReference type="KEGG" id="apl:APL_0105"/>
<feature type="transmembrane region" description="Helical" evidence="7">
    <location>
        <begin position="153"/>
        <end position="170"/>
    </location>
</feature>